<keyword evidence="2" id="KW-1185">Reference proteome</keyword>
<accession>A0A223NUF1</accession>
<evidence type="ECO:0000313" key="2">
    <source>
        <dbReference type="Proteomes" id="UP000215002"/>
    </source>
</evidence>
<dbReference type="Proteomes" id="UP000215002">
    <property type="component" value="Chromosome"/>
</dbReference>
<organism evidence="1 2">
    <name type="scientific">Mucilaginibacter xinganensis</name>
    <dbReference type="NCBI Taxonomy" id="1234841"/>
    <lineage>
        <taxon>Bacteria</taxon>
        <taxon>Pseudomonadati</taxon>
        <taxon>Bacteroidota</taxon>
        <taxon>Sphingobacteriia</taxon>
        <taxon>Sphingobacteriales</taxon>
        <taxon>Sphingobacteriaceae</taxon>
        <taxon>Mucilaginibacter</taxon>
    </lineage>
</organism>
<dbReference type="AlphaFoldDB" id="A0A223NUF1"/>
<protein>
    <recommendedName>
        <fullName evidence="3">DUF4294 domain-containing protein</fullName>
    </recommendedName>
</protein>
<dbReference type="Pfam" id="PF14127">
    <property type="entry name" value="DUF4294"/>
    <property type="match status" value="1"/>
</dbReference>
<gene>
    <name evidence="1" type="ORF">MuYL_1406</name>
</gene>
<dbReference type="KEGG" id="muc:MuYL_1406"/>
<proteinExistence type="predicted"/>
<sequence>MHVIIITQKNCTIFVLGKIMKFIGLSLLFCCLMGAVEAQTKAVAPIILGKNDTIKTYLTVDSGKMIPWIVLADIKITDTRIFKSQADLDNYRRLRYNVMKVLPYARFASQRYKQLQRDLALTGDRHKQKQLINTCESEIKGLFNKEIKDLTISQGEVLIKLIDRETGNTSYAMVKELKGGFKAFLFQSAARIFGHDLKETYDPDEQKDIEAILNQSGYVSSNN</sequence>
<name>A0A223NUF1_9SPHI</name>
<evidence type="ECO:0008006" key="3">
    <source>
        <dbReference type="Google" id="ProtNLM"/>
    </source>
</evidence>
<dbReference type="EMBL" id="CP022743">
    <property type="protein sequence ID" value="ASU33304.1"/>
    <property type="molecule type" value="Genomic_DNA"/>
</dbReference>
<evidence type="ECO:0000313" key="1">
    <source>
        <dbReference type="EMBL" id="ASU33304.1"/>
    </source>
</evidence>
<dbReference type="InterPro" id="IPR025636">
    <property type="entry name" value="DUF4294"/>
</dbReference>
<reference evidence="1 2" key="1">
    <citation type="submission" date="2017-08" db="EMBL/GenBank/DDBJ databases">
        <title>Complete genome sequence of Mucilaginibacter sp. strain BJC16-A31.</title>
        <authorList>
            <consortium name="Henan University of Science and Technology"/>
            <person name="You X."/>
        </authorList>
    </citation>
    <scope>NUCLEOTIDE SEQUENCE [LARGE SCALE GENOMIC DNA]</scope>
    <source>
        <strain evidence="1 2">BJC16-A31</strain>
    </source>
</reference>